<protein>
    <submittedName>
        <fullName evidence="1">Accessory Sec system protein Asp2</fullName>
    </submittedName>
</protein>
<dbReference type="EMBL" id="JAHUZB010000004">
    <property type="protein sequence ID" value="MBV7391114.1"/>
    <property type="molecule type" value="Genomic_DNA"/>
</dbReference>
<comment type="caution">
    <text evidence="1">The sequence shown here is derived from an EMBL/GenBank/DDBJ whole genome shotgun (WGS) entry which is preliminary data.</text>
</comment>
<dbReference type="Pfam" id="PF16929">
    <property type="entry name" value="Asp2"/>
    <property type="match status" value="1"/>
</dbReference>
<sequence>MDEVKLKITKVFHIGRRPFHSEVLNDNFQYKWVPSDYDFVADQLLLKVLKDGELNPKMLRAVFIFSEDAKLLHGQDDLLIKFPAHQIICEKNTDLTTETQRILDLKGATIFDFKEEAALFQFINEQFTNRQEGYKSSPDYLEIHKSFQGEVVKQGEVFTELTGEFGEDFKQSLTWKMTSNVMKGERFEIYPEFEIVSGDIELLFKLVLIESGGREISKQYEVTGEEIKKNKGIVIQGDSRHSVLGTTLYVKGNGKLRIGQFHIRRALAKGNVMIPGGRRIIDHQGMNQELFYYFNAGDLKPPLSIYFSGYRSAEGFEGRNMMTRMKSPFMLIGDPRLLGGCFYLGNPELEQRLVDVILATLDRLGFKKSDLILSGLSMGTYSSLYYASSLEPHAIVVGKPVTNIGTIVLNERVIRPNVFPAGYDMLYNVMGELSVAAAEEIDRKFWEKFKKGNYSHTTFAFAYMKHDDYDVNAFPRLFETIKEKDPKTKVLYKGLVGRHNDNSDGIINWFLKQYLNILVNDFGREPIVMDF</sequence>
<reference evidence="1 2" key="1">
    <citation type="submission" date="2021-06" db="EMBL/GenBank/DDBJ databases">
        <title>Enterococcus alishanensis sp. nov., a novel lactic acid bacterium isolated from fresh coffee beans.</title>
        <authorList>
            <person name="Chen Y.-S."/>
        </authorList>
    </citation>
    <scope>NUCLEOTIDE SEQUENCE [LARGE SCALE GENOMIC DNA]</scope>
    <source>
        <strain evidence="1 2">ALS3</strain>
    </source>
</reference>
<dbReference type="Proteomes" id="UP000774130">
    <property type="component" value="Unassembled WGS sequence"/>
</dbReference>
<dbReference type="NCBIfam" id="TIGR03712">
    <property type="entry name" value="acc_sec_asp2"/>
    <property type="match status" value="1"/>
</dbReference>
<evidence type="ECO:0000313" key="2">
    <source>
        <dbReference type="Proteomes" id="UP000774130"/>
    </source>
</evidence>
<keyword evidence="2" id="KW-1185">Reference proteome</keyword>
<gene>
    <name evidence="1" type="primary">asp2</name>
    <name evidence="1" type="ORF">KUA55_10515</name>
</gene>
<accession>A0ABS6TDV6</accession>
<dbReference type="InterPro" id="IPR022267">
    <property type="entry name" value="Asp2"/>
</dbReference>
<name>A0ABS6TDV6_9ENTE</name>
<evidence type="ECO:0000313" key="1">
    <source>
        <dbReference type="EMBL" id="MBV7391114.1"/>
    </source>
</evidence>
<proteinExistence type="predicted"/>
<dbReference type="RefSeq" id="WP_218326202.1">
    <property type="nucleotide sequence ID" value="NZ_JAHUZB010000004.1"/>
</dbReference>
<organism evidence="1 2">
    <name type="scientific">Enterococcus alishanensis</name>
    <dbReference type="NCBI Taxonomy" id="1303817"/>
    <lineage>
        <taxon>Bacteria</taxon>
        <taxon>Bacillati</taxon>
        <taxon>Bacillota</taxon>
        <taxon>Bacilli</taxon>
        <taxon>Lactobacillales</taxon>
        <taxon>Enterococcaceae</taxon>
        <taxon>Enterococcus</taxon>
    </lineage>
</organism>